<dbReference type="EMBL" id="ML976710">
    <property type="protein sequence ID" value="KAF1969406.1"/>
    <property type="molecule type" value="Genomic_DNA"/>
</dbReference>
<organism evidence="1 2">
    <name type="scientific">Bimuria novae-zelandiae CBS 107.79</name>
    <dbReference type="NCBI Taxonomy" id="1447943"/>
    <lineage>
        <taxon>Eukaryota</taxon>
        <taxon>Fungi</taxon>
        <taxon>Dikarya</taxon>
        <taxon>Ascomycota</taxon>
        <taxon>Pezizomycotina</taxon>
        <taxon>Dothideomycetes</taxon>
        <taxon>Pleosporomycetidae</taxon>
        <taxon>Pleosporales</taxon>
        <taxon>Massarineae</taxon>
        <taxon>Didymosphaeriaceae</taxon>
        <taxon>Bimuria</taxon>
    </lineage>
</organism>
<evidence type="ECO:0000313" key="2">
    <source>
        <dbReference type="Proteomes" id="UP000800036"/>
    </source>
</evidence>
<name>A0A6A5V302_9PLEO</name>
<gene>
    <name evidence="1" type="ORF">BU23DRAFT_477217</name>
</gene>
<protein>
    <submittedName>
        <fullName evidence="1">Uncharacterized protein</fullName>
    </submittedName>
</protein>
<dbReference type="Proteomes" id="UP000800036">
    <property type="component" value="Unassembled WGS sequence"/>
</dbReference>
<sequence length="68" mass="7369">VSLIVCVCADGSALPLGLIYPAESQNIQSTWVEDIKVGEHIAFFRVLPSSWSNDGLLGSVFSITRLTF</sequence>
<feature type="non-terminal residue" evidence="1">
    <location>
        <position position="1"/>
    </location>
</feature>
<accession>A0A6A5V302</accession>
<dbReference type="AlphaFoldDB" id="A0A6A5V302"/>
<dbReference type="OrthoDB" id="3560646at2759"/>
<keyword evidence="2" id="KW-1185">Reference proteome</keyword>
<reference evidence="1" key="1">
    <citation type="journal article" date="2020" name="Stud. Mycol.">
        <title>101 Dothideomycetes genomes: a test case for predicting lifestyles and emergence of pathogens.</title>
        <authorList>
            <person name="Haridas S."/>
            <person name="Albert R."/>
            <person name="Binder M."/>
            <person name="Bloem J."/>
            <person name="Labutti K."/>
            <person name="Salamov A."/>
            <person name="Andreopoulos B."/>
            <person name="Baker S."/>
            <person name="Barry K."/>
            <person name="Bills G."/>
            <person name="Bluhm B."/>
            <person name="Cannon C."/>
            <person name="Castanera R."/>
            <person name="Culley D."/>
            <person name="Daum C."/>
            <person name="Ezra D."/>
            <person name="Gonzalez J."/>
            <person name="Henrissat B."/>
            <person name="Kuo A."/>
            <person name="Liang C."/>
            <person name="Lipzen A."/>
            <person name="Lutzoni F."/>
            <person name="Magnuson J."/>
            <person name="Mondo S."/>
            <person name="Nolan M."/>
            <person name="Ohm R."/>
            <person name="Pangilinan J."/>
            <person name="Park H.-J."/>
            <person name="Ramirez L."/>
            <person name="Alfaro M."/>
            <person name="Sun H."/>
            <person name="Tritt A."/>
            <person name="Yoshinaga Y."/>
            <person name="Zwiers L.-H."/>
            <person name="Turgeon B."/>
            <person name="Goodwin S."/>
            <person name="Spatafora J."/>
            <person name="Crous P."/>
            <person name="Grigoriev I."/>
        </authorList>
    </citation>
    <scope>NUCLEOTIDE SEQUENCE</scope>
    <source>
        <strain evidence="1">CBS 107.79</strain>
    </source>
</reference>
<evidence type="ECO:0000313" key="1">
    <source>
        <dbReference type="EMBL" id="KAF1969406.1"/>
    </source>
</evidence>
<proteinExistence type="predicted"/>